<protein>
    <submittedName>
        <fullName evidence="2">Uncharacterized protein</fullName>
    </submittedName>
</protein>
<feature type="region of interest" description="Disordered" evidence="1">
    <location>
        <begin position="1"/>
        <end position="101"/>
    </location>
</feature>
<dbReference type="AlphaFoldDB" id="A0A643BSX8"/>
<feature type="compositionally biased region" description="Basic and acidic residues" evidence="1">
    <location>
        <begin position="88"/>
        <end position="101"/>
    </location>
</feature>
<dbReference type="OrthoDB" id="10047040at2759"/>
<accession>A0A643BSX8</accession>
<evidence type="ECO:0000313" key="2">
    <source>
        <dbReference type="EMBL" id="KAB0391087.1"/>
    </source>
</evidence>
<name>A0A643BSX8_BALPH</name>
<feature type="compositionally biased region" description="Basic residues" evidence="1">
    <location>
        <begin position="31"/>
        <end position="52"/>
    </location>
</feature>
<sequence length="101" mass="11453">APPPGLPSLLRARPQQPGRLPSRPGPQLPARLRRPRGHRRHPQLRGQRKRARGALVRLRSQRKPARGVRNRAIQAFDGGWPSVLHNQLDPHQDPEHSLLQV</sequence>
<dbReference type="Proteomes" id="UP000437017">
    <property type="component" value="Unassembled WGS sequence"/>
</dbReference>
<gene>
    <name evidence="2" type="ORF">E2I00_008967</name>
</gene>
<evidence type="ECO:0000313" key="3">
    <source>
        <dbReference type="Proteomes" id="UP000437017"/>
    </source>
</evidence>
<reference evidence="2 3" key="1">
    <citation type="journal article" date="2019" name="PLoS ONE">
        <title>Genomic analyses reveal an absence of contemporary introgressive admixture between fin whales and blue whales, despite known hybrids.</title>
        <authorList>
            <person name="Westbury M.V."/>
            <person name="Petersen B."/>
            <person name="Lorenzen E.D."/>
        </authorList>
    </citation>
    <scope>NUCLEOTIDE SEQUENCE [LARGE SCALE GENOMIC DNA]</scope>
    <source>
        <strain evidence="2">FinWhale-01</strain>
    </source>
</reference>
<feature type="compositionally biased region" description="Basic residues" evidence="1">
    <location>
        <begin position="59"/>
        <end position="69"/>
    </location>
</feature>
<dbReference type="EMBL" id="SGJD01004826">
    <property type="protein sequence ID" value="KAB0391087.1"/>
    <property type="molecule type" value="Genomic_DNA"/>
</dbReference>
<feature type="non-terminal residue" evidence="2">
    <location>
        <position position="101"/>
    </location>
</feature>
<keyword evidence="3" id="KW-1185">Reference proteome</keyword>
<comment type="caution">
    <text evidence="2">The sequence shown here is derived from an EMBL/GenBank/DDBJ whole genome shotgun (WGS) entry which is preliminary data.</text>
</comment>
<feature type="non-terminal residue" evidence="2">
    <location>
        <position position="1"/>
    </location>
</feature>
<evidence type="ECO:0000256" key="1">
    <source>
        <dbReference type="SAM" id="MobiDB-lite"/>
    </source>
</evidence>
<organism evidence="2 3">
    <name type="scientific">Balaenoptera physalus</name>
    <name type="common">Fin whale</name>
    <name type="synonym">Balaena physalus</name>
    <dbReference type="NCBI Taxonomy" id="9770"/>
    <lineage>
        <taxon>Eukaryota</taxon>
        <taxon>Metazoa</taxon>
        <taxon>Chordata</taxon>
        <taxon>Craniata</taxon>
        <taxon>Vertebrata</taxon>
        <taxon>Euteleostomi</taxon>
        <taxon>Mammalia</taxon>
        <taxon>Eutheria</taxon>
        <taxon>Laurasiatheria</taxon>
        <taxon>Artiodactyla</taxon>
        <taxon>Whippomorpha</taxon>
        <taxon>Cetacea</taxon>
        <taxon>Mysticeti</taxon>
        <taxon>Balaenopteridae</taxon>
        <taxon>Balaenoptera</taxon>
    </lineage>
</organism>
<proteinExistence type="predicted"/>